<evidence type="ECO:0000259" key="3">
    <source>
        <dbReference type="PROSITE" id="PS51186"/>
    </source>
</evidence>
<dbReference type="InterPro" id="IPR000182">
    <property type="entry name" value="GNAT_dom"/>
</dbReference>
<dbReference type="EMBL" id="BAABCY010000038">
    <property type="protein sequence ID" value="GAA3567124.1"/>
    <property type="molecule type" value="Genomic_DNA"/>
</dbReference>
<dbReference type="SUPFAM" id="SSF55729">
    <property type="entry name" value="Acyl-CoA N-acyltransferases (Nat)"/>
    <property type="match status" value="1"/>
</dbReference>
<dbReference type="InterPro" id="IPR016181">
    <property type="entry name" value="Acyl_CoA_acyltransferase"/>
</dbReference>
<dbReference type="PANTHER" id="PTHR43877">
    <property type="entry name" value="AMINOALKYLPHOSPHONATE N-ACETYLTRANSFERASE-RELATED-RELATED"/>
    <property type="match status" value="1"/>
</dbReference>
<comment type="caution">
    <text evidence="4">The sequence shown here is derived from an EMBL/GenBank/DDBJ whole genome shotgun (WGS) entry which is preliminary data.</text>
</comment>
<dbReference type="CDD" id="cd04301">
    <property type="entry name" value="NAT_SF"/>
    <property type="match status" value="1"/>
</dbReference>
<dbReference type="Proteomes" id="UP001500954">
    <property type="component" value="Unassembled WGS sequence"/>
</dbReference>
<keyword evidence="5" id="KW-1185">Reference proteome</keyword>
<feature type="domain" description="N-acetyltransferase" evidence="3">
    <location>
        <begin position="1"/>
        <end position="166"/>
    </location>
</feature>
<keyword evidence="2" id="KW-0012">Acyltransferase</keyword>
<reference evidence="5" key="1">
    <citation type="journal article" date="2019" name="Int. J. Syst. Evol. Microbiol.">
        <title>The Global Catalogue of Microorganisms (GCM) 10K type strain sequencing project: providing services to taxonomists for standard genome sequencing and annotation.</title>
        <authorList>
            <consortium name="The Broad Institute Genomics Platform"/>
            <consortium name="The Broad Institute Genome Sequencing Center for Infectious Disease"/>
            <person name="Wu L."/>
            <person name="Ma J."/>
        </authorList>
    </citation>
    <scope>NUCLEOTIDE SEQUENCE [LARGE SCALE GENOMIC DNA]</scope>
    <source>
        <strain evidence="5">JCM 17111</strain>
    </source>
</reference>
<dbReference type="PROSITE" id="PS51186">
    <property type="entry name" value="GNAT"/>
    <property type="match status" value="1"/>
</dbReference>
<organism evidence="4 5">
    <name type="scientific">Snuella lapsa</name>
    <dbReference type="NCBI Taxonomy" id="870481"/>
    <lineage>
        <taxon>Bacteria</taxon>
        <taxon>Pseudomonadati</taxon>
        <taxon>Bacteroidota</taxon>
        <taxon>Flavobacteriia</taxon>
        <taxon>Flavobacteriales</taxon>
        <taxon>Flavobacteriaceae</taxon>
        <taxon>Snuella</taxon>
    </lineage>
</organism>
<dbReference type="PANTHER" id="PTHR43877:SF2">
    <property type="entry name" value="AMINOALKYLPHOSPHONATE N-ACETYLTRANSFERASE-RELATED"/>
    <property type="match status" value="1"/>
</dbReference>
<protein>
    <submittedName>
        <fullName evidence="4">GNAT family N-acetyltransferase</fullName>
    </submittedName>
</protein>
<dbReference type="InterPro" id="IPR050832">
    <property type="entry name" value="Bact_Acetyltransf"/>
</dbReference>
<dbReference type="Pfam" id="PF00583">
    <property type="entry name" value="Acetyltransf_1"/>
    <property type="match status" value="1"/>
</dbReference>
<dbReference type="PROSITE" id="PS51257">
    <property type="entry name" value="PROKAR_LIPOPROTEIN"/>
    <property type="match status" value="1"/>
</dbReference>
<name>A0ABP6XHW3_9FLAO</name>
<sequence>MIRKGTSDDIHAIMGITSACATHMIKNHIYQWNASYPNKEAFEKDASRGELYVMEVDAKVIGCITLSDLMDAVYLPVSWRTPNKNNLYIHRLAVHPEHQGKGHAQKLMDFAKTLAIKNNYSSIRLDTFSQNPKNLIFYELRGYKRLEEIFFPNQSHHPFYCYELVL</sequence>
<evidence type="ECO:0000313" key="4">
    <source>
        <dbReference type="EMBL" id="GAA3567124.1"/>
    </source>
</evidence>
<evidence type="ECO:0000256" key="2">
    <source>
        <dbReference type="ARBA" id="ARBA00023315"/>
    </source>
</evidence>
<evidence type="ECO:0000256" key="1">
    <source>
        <dbReference type="ARBA" id="ARBA00022679"/>
    </source>
</evidence>
<accession>A0ABP6XHW3</accession>
<proteinExistence type="predicted"/>
<evidence type="ECO:0000313" key="5">
    <source>
        <dbReference type="Proteomes" id="UP001500954"/>
    </source>
</evidence>
<gene>
    <name evidence="4" type="ORF">GCM10022395_16650</name>
</gene>
<keyword evidence="1" id="KW-0808">Transferase</keyword>
<dbReference type="Gene3D" id="3.40.630.30">
    <property type="match status" value="1"/>
</dbReference>
<dbReference type="RefSeq" id="WP_345005473.1">
    <property type="nucleotide sequence ID" value="NZ_BAABCY010000038.1"/>
</dbReference>